<dbReference type="InterPro" id="IPR002582">
    <property type="entry name" value="ACPS"/>
</dbReference>
<evidence type="ECO:0000256" key="1">
    <source>
        <dbReference type="ARBA" id="ARBA00022516"/>
    </source>
</evidence>
<evidence type="ECO:0000256" key="8">
    <source>
        <dbReference type="HAMAP-Rule" id="MF_00101"/>
    </source>
</evidence>
<dbReference type="InterPro" id="IPR037143">
    <property type="entry name" value="4-PPantetheinyl_Trfase_dom_sf"/>
</dbReference>
<keyword evidence="8" id="KW-0963">Cytoplasm</keyword>
<dbReference type="GO" id="GO:0006633">
    <property type="term" value="P:fatty acid biosynthetic process"/>
    <property type="evidence" value="ECO:0007669"/>
    <property type="project" value="UniProtKB-UniRule"/>
</dbReference>
<dbReference type="GO" id="GO:0000287">
    <property type="term" value="F:magnesium ion binding"/>
    <property type="evidence" value="ECO:0007669"/>
    <property type="project" value="UniProtKB-UniRule"/>
</dbReference>
<dbReference type="HAMAP" id="MF_00101">
    <property type="entry name" value="AcpS"/>
    <property type="match status" value="1"/>
</dbReference>
<comment type="cofactor">
    <cofactor evidence="8">
        <name>Mg(2+)</name>
        <dbReference type="ChEBI" id="CHEBI:18420"/>
    </cofactor>
</comment>
<keyword evidence="6 8" id="KW-0443">Lipid metabolism</keyword>
<keyword evidence="7 8" id="KW-0275">Fatty acid biosynthesis</keyword>
<feature type="domain" description="4'-phosphopantetheinyl transferase" evidence="9">
    <location>
        <begin position="4"/>
        <end position="105"/>
    </location>
</feature>
<feature type="binding site" evidence="8">
    <location>
        <position position="57"/>
    </location>
    <ligand>
        <name>Mg(2+)</name>
        <dbReference type="ChEBI" id="CHEBI:18420"/>
    </ligand>
</feature>
<dbReference type="InterPro" id="IPR004568">
    <property type="entry name" value="Ppantetheine-prot_Trfase_dom"/>
</dbReference>
<gene>
    <name evidence="8" type="primary">acpS</name>
    <name evidence="10" type="ORF">AUJ95_01155</name>
</gene>
<dbReference type="Pfam" id="PF01648">
    <property type="entry name" value="ACPS"/>
    <property type="match status" value="1"/>
</dbReference>
<evidence type="ECO:0000256" key="7">
    <source>
        <dbReference type="ARBA" id="ARBA00023160"/>
    </source>
</evidence>
<evidence type="ECO:0000256" key="3">
    <source>
        <dbReference type="ARBA" id="ARBA00022723"/>
    </source>
</evidence>
<sequence>MVCGIGTDVVEILRIKKSCLRFGRRFLERVFTPNEIKYCQGKKRSYEHLAARFAAKEAVLKAFGVGWPIISLKNIEIVNDPITGSPEIQLYGRAKYVADSIQAHTIFITLSHSEHFATAFAVATKKVGY</sequence>
<evidence type="ECO:0000256" key="6">
    <source>
        <dbReference type="ARBA" id="ARBA00023098"/>
    </source>
</evidence>
<dbReference type="Proteomes" id="UP000183085">
    <property type="component" value="Unassembled WGS sequence"/>
</dbReference>
<evidence type="ECO:0000256" key="2">
    <source>
        <dbReference type="ARBA" id="ARBA00022679"/>
    </source>
</evidence>
<reference evidence="10 11" key="1">
    <citation type="journal article" date="2016" name="Environ. Microbiol.">
        <title>Genomic resolution of a cold subsurface aquifer community provides metabolic insights for novel microbes adapted to high CO concentrations.</title>
        <authorList>
            <person name="Probst A.J."/>
            <person name="Castelle C.J."/>
            <person name="Singh A."/>
            <person name="Brown C.T."/>
            <person name="Anantharaman K."/>
            <person name="Sharon I."/>
            <person name="Hug L.A."/>
            <person name="Burstein D."/>
            <person name="Emerson J.B."/>
            <person name="Thomas B.C."/>
            <person name="Banfield J.F."/>
        </authorList>
    </citation>
    <scope>NUCLEOTIDE SEQUENCE [LARGE SCALE GENOMIC DNA]</scope>
    <source>
        <strain evidence="10">CG2_30_40_21</strain>
    </source>
</reference>
<evidence type="ECO:0000259" key="9">
    <source>
        <dbReference type="Pfam" id="PF01648"/>
    </source>
</evidence>
<dbReference type="EC" id="2.7.8.7" evidence="8"/>
<dbReference type="AlphaFoldDB" id="A0A1J5E3N7"/>
<keyword evidence="1 8" id="KW-0444">Lipid biosynthesis</keyword>
<comment type="function">
    <text evidence="8">Transfers the 4'-phosphopantetheine moiety from coenzyme A to a Ser of acyl-carrier-protein.</text>
</comment>
<dbReference type="NCBIfam" id="TIGR00556">
    <property type="entry name" value="pantethn_trn"/>
    <property type="match status" value="1"/>
</dbReference>
<protein>
    <recommendedName>
        <fullName evidence="8">Holo-[acyl-carrier-protein] synthase</fullName>
        <shortName evidence="8">Holo-ACP synthase</shortName>
        <ecNumber evidence="8">2.7.8.7</ecNumber>
    </recommendedName>
    <alternativeName>
        <fullName evidence="8">4'-phosphopantetheinyl transferase AcpS</fullName>
    </alternativeName>
</protein>
<evidence type="ECO:0000256" key="5">
    <source>
        <dbReference type="ARBA" id="ARBA00022842"/>
    </source>
</evidence>
<comment type="similarity">
    <text evidence="8">Belongs to the P-Pant transferase superfamily. AcpS family.</text>
</comment>
<comment type="catalytic activity">
    <reaction evidence="8">
        <text>apo-[ACP] + CoA = holo-[ACP] + adenosine 3',5'-bisphosphate + H(+)</text>
        <dbReference type="Rhea" id="RHEA:12068"/>
        <dbReference type="Rhea" id="RHEA-COMP:9685"/>
        <dbReference type="Rhea" id="RHEA-COMP:9690"/>
        <dbReference type="ChEBI" id="CHEBI:15378"/>
        <dbReference type="ChEBI" id="CHEBI:29999"/>
        <dbReference type="ChEBI" id="CHEBI:57287"/>
        <dbReference type="ChEBI" id="CHEBI:58343"/>
        <dbReference type="ChEBI" id="CHEBI:64479"/>
        <dbReference type="EC" id="2.7.8.7"/>
    </reaction>
</comment>
<organism evidence="10 11">
    <name type="scientific">Candidatus Desantisbacteria bacterium CG2_30_40_21</name>
    <dbReference type="NCBI Taxonomy" id="1817895"/>
    <lineage>
        <taxon>Bacteria</taxon>
        <taxon>Candidatus Desantisiibacteriota</taxon>
    </lineage>
</organism>
<comment type="caution">
    <text evidence="10">The sequence shown here is derived from an EMBL/GenBank/DDBJ whole genome shotgun (WGS) entry which is preliminary data.</text>
</comment>
<keyword evidence="3 8" id="KW-0479">Metal-binding</keyword>
<dbReference type="GO" id="GO:0008897">
    <property type="term" value="F:holo-[acyl-carrier-protein] synthase activity"/>
    <property type="evidence" value="ECO:0007669"/>
    <property type="project" value="UniProtKB-UniRule"/>
</dbReference>
<keyword evidence="2 8" id="KW-0808">Transferase</keyword>
<dbReference type="GO" id="GO:0005737">
    <property type="term" value="C:cytoplasm"/>
    <property type="evidence" value="ECO:0007669"/>
    <property type="project" value="UniProtKB-SubCell"/>
</dbReference>
<dbReference type="InterPro" id="IPR008278">
    <property type="entry name" value="4-PPantetheinyl_Trfase_dom"/>
</dbReference>
<dbReference type="EMBL" id="MNYI01000030">
    <property type="protein sequence ID" value="OIP42949.1"/>
    <property type="molecule type" value="Genomic_DNA"/>
</dbReference>
<dbReference type="SUPFAM" id="SSF56214">
    <property type="entry name" value="4'-phosphopantetheinyl transferase"/>
    <property type="match status" value="1"/>
</dbReference>
<dbReference type="STRING" id="1817895.AUJ95_01155"/>
<proteinExistence type="inferred from homology"/>
<dbReference type="NCBIfam" id="TIGR00516">
    <property type="entry name" value="acpS"/>
    <property type="match status" value="1"/>
</dbReference>
<keyword evidence="5 8" id="KW-0460">Magnesium</keyword>
<evidence type="ECO:0000313" key="10">
    <source>
        <dbReference type="EMBL" id="OIP42949.1"/>
    </source>
</evidence>
<comment type="subcellular location">
    <subcellularLocation>
        <location evidence="8">Cytoplasm</location>
    </subcellularLocation>
</comment>
<evidence type="ECO:0000256" key="4">
    <source>
        <dbReference type="ARBA" id="ARBA00022832"/>
    </source>
</evidence>
<feature type="binding site" evidence="8">
    <location>
        <position position="8"/>
    </location>
    <ligand>
        <name>Mg(2+)</name>
        <dbReference type="ChEBI" id="CHEBI:18420"/>
    </ligand>
</feature>
<name>A0A1J5E3N7_9BACT</name>
<keyword evidence="4 8" id="KW-0276">Fatty acid metabolism</keyword>
<dbReference type="Gene3D" id="3.90.470.20">
    <property type="entry name" value="4'-phosphopantetheinyl transferase domain"/>
    <property type="match status" value="1"/>
</dbReference>
<accession>A0A1J5E3N7</accession>
<evidence type="ECO:0000313" key="11">
    <source>
        <dbReference type="Proteomes" id="UP000183085"/>
    </source>
</evidence>